<comment type="subcellular location">
    <subcellularLocation>
        <location evidence="6">Secreted</location>
    </subcellularLocation>
</comment>
<comment type="similarity">
    <text evidence="1 6">Belongs to the insulin family.</text>
</comment>
<keyword evidence="3" id="KW-0165">Cleavage on pair of basic residues</keyword>
<evidence type="ECO:0000256" key="1">
    <source>
        <dbReference type="ARBA" id="ARBA00009034"/>
    </source>
</evidence>
<keyword evidence="9" id="KW-1185">Reference proteome</keyword>
<keyword evidence="6" id="KW-0964">Secreted</keyword>
<keyword evidence="4" id="KW-0732">Signal</keyword>
<evidence type="ECO:0000259" key="7">
    <source>
        <dbReference type="SMART" id="SM00078"/>
    </source>
</evidence>
<feature type="non-terminal residue" evidence="8">
    <location>
        <position position="1"/>
    </location>
</feature>
<dbReference type="Pfam" id="PF00049">
    <property type="entry name" value="Insulin"/>
    <property type="match status" value="1"/>
</dbReference>
<feature type="domain" description="Insulin-like" evidence="7">
    <location>
        <begin position="3"/>
        <end position="85"/>
    </location>
</feature>
<organism evidence="8 9">
    <name type="scientific">Eufriesea mexicana</name>
    <dbReference type="NCBI Taxonomy" id="516756"/>
    <lineage>
        <taxon>Eukaryota</taxon>
        <taxon>Metazoa</taxon>
        <taxon>Ecdysozoa</taxon>
        <taxon>Arthropoda</taxon>
        <taxon>Hexapoda</taxon>
        <taxon>Insecta</taxon>
        <taxon>Pterygota</taxon>
        <taxon>Neoptera</taxon>
        <taxon>Endopterygota</taxon>
        <taxon>Hymenoptera</taxon>
        <taxon>Apocrita</taxon>
        <taxon>Aculeata</taxon>
        <taxon>Apoidea</taxon>
        <taxon>Anthophila</taxon>
        <taxon>Apidae</taxon>
        <taxon>Eufriesea</taxon>
    </lineage>
</organism>
<dbReference type="InterPro" id="IPR022353">
    <property type="entry name" value="Insulin_CS"/>
</dbReference>
<dbReference type="InterPro" id="IPR016179">
    <property type="entry name" value="Insulin-like"/>
</dbReference>
<dbReference type="SUPFAM" id="SSF56994">
    <property type="entry name" value="Insulin-like"/>
    <property type="match status" value="1"/>
</dbReference>
<dbReference type="AlphaFoldDB" id="A0A310SLZ6"/>
<dbReference type="Proteomes" id="UP000250275">
    <property type="component" value="Unassembled WGS sequence"/>
</dbReference>
<dbReference type="InterPro" id="IPR036438">
    <property type="entry name" value="Insulin-like_sf"/>
</dbReference>
<dbReference type="SMART" id="SM00078">
    <property type="entry name" value="IlGF"/>
    <property type="match status" value="1"/>
</dbReference>
<dbReference type="InterPro" id="IPR022352">
    <property type="entry name" value="Ins/IGF/rlx"/>
</dbReference>
<dbReference type="PRINTS" id="PR00276">
    <property type="entry name" value="INSULINFAMLY"/>
</dbReference>
<protein>
    <recommendedName>
        <fullName evidence="7">Insulin-like domain-containing protein</fullName>
    </recommendedName>
</protein>
<evidence type="ECO:0000256" key="4">
    <source>
        <dbReference type="ARBA" id="ARBA00022729"/>
    </source>
</evidence>
<evidence type="ECO:0000256" key="5">
    <source>
        <dbReference type="ARBA" id="ARBA00023157"/>
    </source>
</evidence>
<gene>
    <name evidence="8" type="ORF">WN48_05816</name>
</gene>
<accession>A0A310SLZ6</accession>
<keyword evidence="5" id="KW-1015">Disulfide bond</keyword>
<name>A0A310SLZ6_9HYME</name>
<dbReference type="GO" id="GO:0005576">
    <property type="term" value="C:extracellular region"/>
    <property type="evidence" value="ECO:0007669"/>
    <property type="project" value="UniProtKB-SubCell"/>
</dbReference>
<dbReference type="Gene3D" id="1.10.100.10">
    <property type="entry name" value="Insulin-like"/>
    <property type="match status" value="1"/>
</dbReference>
<evidence type="ECO:0000256" key="6">
    <source>
        <dbReference type="RuleBase" id="RU000406"/>
    </source>
</evidence>
<dbReference type="PANTHER" id="PTHR13647:SF4">
    <property type="entry name" value="INSULIN-LIKE PEPTIDE 1-RELATED"/>
    <property type="match status" value="1"/>
</dbReference>
<comment type="subunit">
    <text evidence="2">Heterodimer of a B chain and an A chain linked by two disulfide bonds.</text>
</comment>
<evidence type="ECO:0000313" key="8">
    <source>
        <dbReference type="EMBL" id="OAD54936.1"/>
    </source>
</evidence>
<reference evidence="8 9" key="1">
    <citation type="submission" date="2015-07" db="EMBL/GenBank/DDBJ databases">
        <title>The genome of Eufriesea mexicana.</title>
        <authorList>
            <person name="Pan H."/>
            <person name="Kapheim K."/>
        </authorList>
    </citation>
    <scope>NUCLEOTIDE SEQUENCE [LARGE SCALE GENOMIC DNA]</scope>
    <source>
        <strain evidence="8">0111107269</strain>
        <tissue evidence="8">Whole body</tissue>
    </source>
</reference>
<evidence type="ECO:0000256" key="2">
    <source>
        <dbReference type="ARBA" id="ARBA00011207"/>
    </source>
</evidence>
<dbReference type="CDD" id="cd00101">
    <property type="entry name" value="IlGF_like"/>
    <property type="match status" value="1"/>
</dbReference>
<dbReference type="PANTHER" id="PTHR13647">
    <property type="entry name" value="INSULIN-LIKE PEPTIDE 2-RELATED"/>
    <property type="match status" value="1"/>
</dbReference>
<dbReference type="EMBL" id="KQ763581">
    <property type="protein sequence ID" value="OAD54936.1"/>
    <property type="molecule type" value="Genomic_DNA"/>
</dbReference>
<feature type="non-terminal residue" evidence="8">
    <location>
        <position position="88"/>
    </location>
</feature>
<sequence>EMQQYCGQILSSTLQKICGSVYNSRFKKSNQEIDINNYMAFSYDQHPYKSIKNARKMIKFRRNSRGIHEECCLKSCTKEELRSYCATR</sequence>
<dbReference type="OrthoDB" id="6330326at2759"/>
<evidence type="ECO:0000256" key="3">
    <source>
        <dbReference type="ARBA" id="ARBA00022685"/>
    </source>
</evidence>
<evidence type="ECO:0000313" key="9">
    <source>
        <dbReference type="Proteomes" id="UP000250275"/>
    </source>
</evidence>
<proteinExistence type="inferred from homology"/>
<dbReference type="PROSITE" id="PS00262">
    <property type="entry name" value="INSULIN"/>
    <property type="match status" value="1"/>
</dbReference>
<dbReference type="GO" id="GO:0005179">
    <property type="term" value="F:hormone activity"/>
    <property type="evidence" value="ECO:0007669"/>
    <property type="project" value="InterPro"/>
</dbReference>